<organism evidence="1 2">
    <name type="scientific">Clostridium acidisoli DSM 12555</name>
    <dbReference type="NCBI Taxonomy" id="1121291"/>
    <lineage>
        <taxon>Bacteria</taxon>
        <taxon>Bacillati</taxon>
        <taxon>Bacillota</taxon>
        <taxon>Clostridia</taxon>
        <taxon>Eubacteriales</taxon>
        <taxon>Clostridiaceae</taxon>
        <taxon>Clostridium</taxon>
    </lineage>
</organism>
<accession>A0A1W1WZT6</accession>
<evidence type="ECO:0000313" key="2">
    <source>
        <dbReference type="Proteomes" id="UP000192468"/>
    </source>
</evidence>
<keyword evidence="2" id="KW-1185">Reference proteome</keyword>
<dbReference type="STRING" id="1121291.SAMN02745134_00265"/>
<dbReference type="OrthoDB" id="1453168at2"/>
<proteinExistence type="predicted"/>
<dbReference type="EMBL" id="FWXH01000002">
    <property type="protein sequence ID" value="SMC17229.1"/>
    <property type="molecule type" value="Genomic_DNA"/>
</dbReference>
<dbReference type="AlphaFoldDB" id="A0A1W1WZT6"/>
<reference evidence="1 2" key="1">
    <citation type="submission" date="2017-04" db="EMBL/GenBank/DDBJ databases">
        <authorList>
            <person name="Afonso C.L."/>
            <person name="Miller P.J."/>
            <person name="Scott M.A."/>
            <person name="Spackman E."/>
            <person name="Goraichik I."/>
            <person name="Dimitrov K.M."/>
            <person name="Suarez D.L."/>
            <person name="Swayne D.E."/>
        </authorList>
    </citation>
    <scope>NUCLEOTIDE SEQUENCE [LARGE SCALE GENOMIC DNA]</scope>
    <source>
        <strain evidence="1 2">DSM 12555</strain>
    </source>
</reference>
<sequence length="84" mass="9817">MKIKLNKEQYEYLANNVLANDKTLLGEENIENQDENYIINVDLDKADAIRDKCLDNQDISGFDKNYNITKKGKILEELVDLFYN</sequence>
<evidence type="ECO:0000313" key="1">
    <source>
        <dbReference type="EMBL" id="SMC17229.1"/>
    </source>
</evidence>
<protein>
    <submittedName>
        <fullName evidence="1">Uncharacterized protein</fullName>
    </submittedName>
</protein>
<name>A0A1W1WZT6_9CLOT</name>
<dbReference type="Proteomes" id="UP000192468">
    <property type="component" value="Unassembled WGS sequence"/>
</dbReference>
<dbReference type="RefSeq" id="WP_084113469.1">
    <property type="nucleotide sequence ID" value="NZ_FWXH01000002.1"/>
</dbReference>
<gene>
    <name evidence="1" type="ORF">SAMN02745134_00265</name>
</gene>